<accession>A0A177UM89</accession>
<dbReference type="Proteomes" id="UP000077671">
    <property type="component" value="Unassembled WGS sequence"/>
</dbReference>
<proteinExistence type="predicted"/>
<dbReference type="AlphaFoldDB" id="A0A177UM89"/>
<gene>
    <name evidence="1" type="ORF">A4X03_0g3285</name>
</gene>
<reference evidence="1" key="2">
    <citation type="journal article" date="2019" name="IMA Fungus">
        <title>Genome sequencing and comparison of five Tilletia species to identify candidate genes for the detection of regulated species infecting wheat.</title>
        <authorList>
            <person name="Nguyen H.D.T."/>
            <person name="Sultana T."/>
            <person name="Kesanakurti P."/>
            <person name="Hambleton S."/>
        </authorList>
    </citation>
    <scope>NUCLEOTIDE SEQUENCE</scope>
    <source>
        <strain evidence="1">DAOMC 238032</strain>
    </source>
</reference>
<evidence type="ECO:0000313" key="1">
    <source>
        <dbReference type="EMBL" id="KAE8261402.1"/>
    </source>
</evidence>
<sequence>MQIRRSSHLTFFLSVILFFSMAVTMVAAGPVQTSASSSTLEQRSAEHIVKRTGFTPEYINSLNKEGLEALHEHAKTTLQEAEEALAKHNGLYGNANPGKFQTLTTEKQVADELMANVQAALAALNQAALKAQLKDWGEYLHLAPPSA</sequence>
<evidence type="ECO:0000313" key="2">
    <source>
        <dbReference type="Proteomes" id="UP000077671"/>
    </source>
</evidence>
<comment type="caution">
    <text evidence="1">The sequence shown here is derived from an EMBL/GenBank/DDBJ whole genome shotgun (WGS) entry which is preliminary data.</text>
</comment>
<reference evidence="1" key="1">
    <citation type="submission" date="2016-04" db="EMBL/GenBank/DDBJ databases">
        <authorList>
            <person name="Nguyen H.D."/>
            <person name="Kesanakurti P."/>
            <person name="Cullis J."/>
            <person name="Levesque C.A."/>
            <person name="Hambleton S."/>
        </authorList>
    </citation>
    <scope>NUCLEOTIDE SEQUENCE</scope>
    <source>
        <strain evidence="1">DAOMC 238032</strain>
    </source>
</reference>
<organism evidence="1 2">
    <name type="scientific">Tilletia caries</name>
    <name type="common">wheat bunt fungus</name>
    <dbReference type="NCBI Taxonomy" id="13290"/>
    <lineage>
        <taxon>Eukaryota</taxon>
        <taxon>Fungi</taxon>
        <taxon>Dikarya</taxon>
        <taxon>Basidiomycota</taxon>
        <taxon>Ustilaginomycotina</taxon>
        <taxon>Exobasidiomycetes</taxon>
        <taxon>Tilletiales</taxon>
        <taxon>Tilletiaceae</taxon>
        <taxon>Tilletia</taxon>
    </lineage>
</organism>
<protein>
    <submittedName>
        <fullName evidence="1">Uncharacterized protein</fullName>
    </submittedName>
</protein>
<dbReference type="EMBL" id="LWDD02000369">
    <property type="protein sequence ID" value="KAE8261402.1"/>
    <property type="molecule type" value="Genomic_DNA"/>
</dbReference>
<name>A0A177UM89_9BASI</name>